<name>A0A1G6IBG8_NIADE</name>
<keyword evidence="7" id="KW-0812">Transmembrane</keyword>
<dbReference type="SMART" id="SM00388">
    <property type="entry name" value="HisKA"/>
    <property type="match status" value="1"/>
</dbReference>
<dbReference type="Pfam" id="PF00512">
    <property type="entry name" value="HisKA"/>
    <property type="match status" value="1"/>
</dbReference>
<dbReference type="Proteomes" id="UP000198757">
    <property type="component" value="Unassembled WGS sequence"/>
</dbReference>
<evidence type="ECO:0000259" key="8">
    <source>
        <dbReference type="PROSITE" id="PS50109"/>
    </source>
</evidence>
<dbReference type="PANTHER" id="PTHR43711:SF28">
    <property type="entry name" value="SENSOR HISTIDINE KINASE YXDK"/>
    <property type="match status" value="1"/>
</dbReference>
<dbReference type="FunFam" id="3.30.565.10:FF:000006">
    <property type="entry name" value="Sensor histidine kinase WalK"/>
    <property type="match status" value="1"/>
</dbReference>
<feature type="transmembrane region" description="Helical" evidence="7">
    <location>
        <begin position="19"/>
        <end position="42"/>
    </location>
</feature>
<keyword evidence="5 9" id="KW-0418">Kinase</keyword>
<organism evidence="9 10">
    <name type="scientific">Niabella drilacis (strain DSM 25811 / CCM 8410 / CCUG 62505 / LMG 26954 / E90)</name>
    <dbReference type="NCBI Taxonomy" id="1285928"/>
    <lineage>
        <taxon>Bacteria</taxon>
        <taxon>Pseudomonadati</taxon>
        <taxon>Bacteroidota</taxon>
        <taxon>Chitinophagia</taxon>
        <taxon>Chitinophagales</taxon>
        <taxon>Chitinophagaceae</taxon>
        <taxon>Niabella</taxon>
    </lineage>
</organism>
<dbReference type="OrthoDB" id="9804645at2"/>
<evidence type="ECO:0000313" key="10">
    <source>
        <dbReference type="Proteomes" id="UP000198757"/>
    </source>
</evidence>
<evidence type="ECO:0000256" key="5">
    <source>
        <dbReference type="ARBA" id="ARBA00022777"/>
    </source>
</evidence>
<dbReference type="Gene3D" id="3.30.565.10">
    <property type="entry name" value="Histidine kinase-like ATPase, C-terminal domain"/>
    <property type="match status" value="1"/>
</dbReference>
<keyword evidence="4" id="KW-0808">Transferase</keyword>
<dbReference type="CDD" id="cd00075">
    <property type="entry name" value="HATPase"/>
    <property type="match status" value="1"/>
</dbReference>
<evidence type="ECO:0000256" key="6">
    <source>
        <dbReference type="ARBA" id="ARBA00023012"/>
    </source>
</evidence>
<evidence type="ECO:0000256" key="2">
    <source>
        <dbReference type="ARBA" id="ARBA00012438"/>
    </source>
</evidence>
<dbReference type="Pfam" id="PF02518">
    <property type="entry name" value="HATPase_c"/>
    <property type="match status" value="1"/>
</dbReference>
<evidence type="ECO:0000256" key="7">
    <source>
        <dbReference type="SAM" id="Phobius"/>
    </source>
</evidence>
<dbReference type="InterPro" id="IPR003594">
    <property type="entry name" value="HATPase_dom"/>
</dbReference>
<gene>
    <name evidence="9" type="ORF">SAMN04487894_101165</name>
</gene>
<dbReference type="PANTHER" id="PTHR43711">
    <property type="entry name" value="TWO-COMPONENT HISTIDINE KINASE"/>
    <property type="match status" value="1"/>
</dbReference>
<dbReference type="InterPro" id="IPR005467">
    <property type="entry name" value="His_kinase_dom"/>
</dbReference>
<dbReference type="EMBL" id="FMZO01000001">
    <property type="protein sequence ID" value="SDC03872.1"/>
    <property type="molecule type" value="Genomic_DNA"/>
</dbReference>
<sequence length="463" mass="52418">MQIDDYICFYPFLTFVKKLFVLIIVLISLSLLGIILFQVSWLKNAAILQEDQVRQKIDNAVNEVGLELIQFKTQYSTPYNNDIPLFPRSAHDFFKRNTIHAKMSYQQLYNRIRKAFNHAGLGDLGFEFMLMLRSDQPFDPVEKQTPNYVQAYADTINNYAAKGVGIVVASGSAFENPDEALFVVALNYKKLVLRALTGNILLAILFTLVIIAAFFVTVYTMLRQKKLGDIKNDFINNMTHEFKTPIATISLAVDALKNEKVMSNRERMAYFSGIIKEENQRMNKQVEAILKASQFEKQEVELDKGPVHVHEIIKLVADKFLLQLQEKSGRAELALAASNDLIKGDEVHFTNLVNNLIDNAVKYSKENVPIHLKISSSNSGDKLILKFEDNGIGMARETQKRVFEKFYRAHTGNLHNVKGFGLGLNYVKSVTQSHNGSIKLESSLGRGSTFTLEFPLDMDAGRK</sequence>
<reference evidence="10" key="1">
    <citation type="submission" date="2016-10" db="EMBL/GenBank/DDBJ databases">
        <authorList>
            <person name="Varghese N."/>
            <person name="Submissions S."/>
        </authorList>
    </citation>
    <scope>NUCLEOTIDE SEQUENCE [LARGE SCALE GENOMIC DNA]</scope>
    <source>
        <strain evidence="10">DSM 25811 / CCM 8410 / LMG 26954 / E90</strain>
    </source>
</reference>
<keyword evidence="7" id="KW-1133">Transmembrane helix</keyword>
<dbReference type="GO" id="GO:0000155">
    <property type="term" value="F:phosphorelay sensor kinase activity"/>
    <property type="evidence" value="ECO:0007669"/>
    <property type="project" value="InterPro"/>
</dbReference>
<dbReference type="Gene3D" id="1.10.287.130">
    <property type="match status" value="1"/>
</dbReference>
<dbReference type="InterPro" id="IPR050736">
    <property type="entry name" value="Sensor_HK_Regulatory"/>
</dbReference>
<feature type="transmembrane region" description="Helical" evidence="7">
    <location>
        <begin position="200"/>
        <end position="222"/>
    </location>
</feature>
<feature type="domain" description="Histidine kinase" evidence="8">
    <location>
        <begin position="237"/>
        <end position="458"/>
    </location>
</feature>
<keyword evidence="6" id="KW-0902">Two-component regulatory system</keyword>
<dbReference type="InterPro" id="IPR036890">
    <property type="entry name" value="HATPase_C_sf"/>
</dbReference>
<proteinExistence type="predicted"/>
<dbReference type="SUPFAM" id="SSF55874">
    <property type="entry name" value="ATPase domain of HSP90 chaperone/DNA topoisomerase II/histidine kinase"/>
    <property type="match status" value="1"/>
</dbReference>
<dbReference type="InterPro" id="IPR003661">
    <property type="entry name" value="HisK_dim/P_dom"/>
</dbReference>
<dbReference type="PRINTS" id="PR00344">
    <property type="entry name" value="BCTRLSENSOR"/>
</dbReference>
<dbReference type="PROSITE" id="PS50109">
    <property type="entry name" value="HIS_KIN"/>
    <property type="match status" value="1"/>
</dbReference>
<accession>A0A1G6IBG8</accession>
<protein>
    <recommendedName>
        <fullName evidence="2">histidine kinase</fullName>
        <ecNumber evidence="2">2.7.13.3</ecNumber>
    </recommendedName>
</protein>
<comment type="catalytic activity">
    <reaction evidence="1">
        <text>ATP + protein L-histidine = ADP + protein N-phospho-L-histidine.</text>
        <dbReference type="EC" id="2.7.13.3"/>
    </reaction>
</comment>
<dbReference type="InterPro" id="IPR036097">
    <property type="entry name" value="HisK_dim/P_sf"/>
</dbReference>
<dbReference type="CDD" id="cd00082">
    <property type="entry name" value="HisKA"/>
    <property type="match status" value="1"/>
</dbReference>
<dbReference type="EC" id="2.7.13.3" evidence="2"/>
<keyword evidence="10" id="KW-1185">Reference proteome</keyword>
<dbReference type="SMART" id="SM00387">
    <property type="entry name" value="HATPase_c"/>
    <property type="match status" value="1"/>
</dbReference>
<dbReference type="SUPFAM" id="SSF47384">
    <property type="entry name" value="Homodimeric domain of signal transducing histidine kinase"/>
    <property type="match status" value="1"/>
</dbReference>
<evidence type="ECO:0000256" key="3">
    <source>
        <dbReference type="ARBA" id="ARBA00022553"/>
    </source>
</evidence>
<evidence type="ECO:0000313" key="9">
    <source>
        <dbReference type="EMBL" id="SDC03872.1"/>
    </source>
</evidence>
<dbReference type="STRING" id="1285928.SAMN04487894_101165"/>
<dbReference type="AlphaFoldDB" id="A0A1G6IBG8"/>
<keyword evidence="7" id="KW-0472">Membrane</keyword>
<evidence type="ECO:0000256" key="4">
    <source>
        <dbReference type="ARBA" id="ARBA00022679"/>
    </source>
</evidence>
<dbReference type="InterPro" id="IPR004358">
    <property type="entry name" value="Sig_transdc_His_kin-like_C"/>
</dbReference>
<keyword evidence="3" id="KW-0597">Phosphoprotein</keyword>
<evidence type="ECO:0000256" key="1">
    <source>
        <dbReference type="ARBA" id="ARBA00000085"/>
    </source>
</evidence>